<gene>
    <name evidence="1" type="ORF">GCM10023338_09190</name>
</gene>
<proteinExistence type="predicted"/>
<accession>A0ABP9MJC6</accession>
<sequence length="82" mass="9680">MSQLNKNVVYNNIQMVGYRCMDKDAEEFSLIKEGEDKFVIEHATSIENERYGSRMEMTRADLEEFVKNIQEQLLDNQWKAEG</sequence>
<dbReference type="EMBL" id="BAABKE010000003">
    <property type="protein sequence ID" value="GAA5097620.1"/>
    <property type="molecule type" value="Genomic_DNA"/>
</dbReference>
<organism evidence="1 2">
    <name type="scientific">Wohlfahrtiimonas larvae</name>
    <dbReference type="NCBI Taxonomy" id="1157986"/>
    <lineage>
        <taxon>Bacteria</taxon>
        <taxon>Pseudomonadati</taxon>
        <taxon>Pseudomonadota</taxon>
        <taxon>Gammaproteobacteria</taxon>
        <taxon>Cardiobacteriales</taxon>
        <taxon>Ignatzschineriaceae</taxon>
        <taxon>Wohlfahrtiimonas</taxon>
    </lineage>
</organism>
<protein>
    <submittedName>
        <fullName evidence="1">Uncharacterized protein</fullName>
    </submittedName>
</protein>
<keyword evidence="2" id="KW-1185">Reference proteome</keyword>
<dbReference type="Proteomes" id="UP001500631">
    <property type="component" value="Unassembled WGS sequence"/>
</dbReference>
<evidence type="ECO:0000313" key="2">
    <source>
        <dbReference type="Proteomes" id="UP001500631"/>
    </source>
</evidence>
<evidence type="ECO:0000313" key="1">
    <source>
        <dbReference type="EMBL" id="GAA5097620.1"/>
    </source>
</evidence>
<dbReference type="RefSeq" id="WP_077925271.1">
    <property type="nucleotide sequence ID" value="NZ_BAABKE010000003.1"/>
</dbReference>
<name>A0ABP9MJC6_9GAMM</name>
<reference evidence="2" key="1">
    <citation type="journal article" date="2019" name="Int. J. Syst. Evol. Microbiol.">
        <title>The Global Catalogue of Microorganisms (GCM) 10K type strain sequencing project: providing services to taxonomists for standard genome sequencing and annotation.</title>
        <authorList>
            <consortium name="The Broad Institute Genomics Platform"/>
            <consortium name="The Broad Institute Genome Sequencing Center for Infectious Disease"/>
            <person name="Wu L."/>
            <person name="Ma J."/>
        </authorList>
    </citation>
    <scope>NUCLEOTIDE SEQUENCE [LARGE SCALE GENOMIC DNA]</scope>
    <source>
        <strain evidence="2">JCM 18424</strain>
    </source>
</reference>
<comment type="caution">
    <text evidence="1">The sequence shown here is derived from an EMBL/GenBank/DDBJ whole genome shotgun (WGS) entry which is preliminary data.</text>
</comment>